<feature type="coiled-coil region" evidence="1">
    <location>
        <begin position="181"/>
        <end position="208"/>
    </location>
</feature>
<feature type="region of interest" description="Disordered" evidence="2">
    <location>
        <begin position="1"/>
        <end position="25"/>
    </location>
</feature>
<dbReference type="EMBL" id="LDAU01000133">
    <property type="protein sequence ID" value="KRX03369.1"/>
    <property type="molecule type" value="Genomic_DNA"/>
</dbReference>
<protein>
    <submittedName>
        <fullName evidence="3">Uncharacterized protein</fullName>
    </submittedName>
</protein>
<feature type="compositionally biased region" description="Polar residues" evidence="2">
    <location>
        <begin position="1"/>
        <end position="14"/>
    </location>
</feature>
<gene>
    <name evidence="3" type="ORF">PPERSA_12648</name>
</gene>
<reference evidence="3 4" key="1">
    <citation type="journal article" date="2015" name="Sci. Rep.">
        <title>Genome of the facultative scuticociliatosis pathogen Pseudocohnilembus persalinus provides insight into its virulence through horizontal gene transfer.</title>
        <authorList>
            <person name="Xiong J."/>
            <person name="Wang G."/>
            <person name="Cheng J."/>
            <person name="Tian M."/>
            <person name="Pan X."/>
            <person name="Warren A."/>
            <person name="Jiang C."/>
            <person name="Yuan D."/>
            <person name="Miao W."/>
        </authorList>
    </citation>
    <scope>NUCLEOTIDE SEQUENCE [LARGE SCALE GENOMIC DNA]</scope>
    <source>
        <strain evidence="3">36N120E</strain>
    </source>
</reference>
<proteinExistence type="predicted"/>
<evidence type="ECO:0000313" key="3">
    <source>
        <dbReference type="EMBL" id="KRX03369.1"/>
    </source>
</evidence>
<name>A0A0V0QLY1_PSEPJ</name>
<dbReference type="AlphaFoldDB" id="A0A0V0QLY1"/>
<feature type="region of interest" description="Disordered" evidence="2">
    <location>
        <begin position="106"/>
        <end position="125"/>
    </location>
</feature>
<sequence>MEENLNRSQKFSHFSHTKQNINDNQNLQNKNKLLNQNKYLHFFYKQQEDLKNFSDLPPLSKINQEKQNNLEVLPPEIEEQKQKIVKNYDFSSLQLNKELQASKINKSGNKEQNNQSQQQQQQQSETLDFDEIFFPTQNPTESFQSLQNQLKNSIKIINFSINDIEQIQEDHPLPENSQKPKINQNNQNSLTTQKIQQLQQESENFSAENVDPELIQSVLEEDIIELQNSQTLNQKNKNSHFYIEDPILQTFKPNISRDLSHHSRQIIASKNNRLVYLKSLKLQELYKNDIPEINHKIASSLFQIIQLIIQDQEEFEDKNLFLASLQNENQNLEFLNFKDPEICFKINKDLQFLVQNTHLFKKNKVQGYKKISLLQTFFVEFLEYKQSEQLTNKQPSQF</sequence>
<keyword evidence="4" id="KW-1185">Reference proteome</keyword>
<organism evidence="3 4">
    <name type="scientific">Pseudocohnilembus persalinus</name>
    <name type="common">Ciliate</name>
    <dbReference type="NCBI Taxonomy" id="266149"/>
    <lineage>
        <taxon>Eukaryota</taxon>
        <taxon>Sar</taxon>
        <taxon>Alveolata</taxon>
        <taxon>Ciliophora</taxon>
        <taxon>Intramacronucleata</taxon>
        <taxon>Oligohymenophorea</taxon>
        <taxon>Scuticociliatia</taxon>
        <taxon>Philasterida</taxon>
        <taxon>Pseudocohnilembidae</taxon>
        <taxon>Pseudocohnilembus</taxon>
    </lineage>
</organism>
<feature type="compositionally biased region" description="Low complexity" evidence="2">
    <location>
        <begin position="112"/>
        <end position="124"/>
    </location>
</feature>
<comment type="caution">
    <text evidence="3">The sequence shown here is derived from an EMBL/GenBank/DDBJ whole genome shotgun (WGS) entry which is preliminary data.</text>
</comment>
<keyword evidence="1" id="KW-0175">Coiled coil</keyword>
<evidence type="ECO:0000313" key="4">
    <source>
        <dbReference type="Proteomes" id="UP000054937"/>
    </source>
</evidence>
<accession>A0A0V0QLY1</accession>
<evidence type="ECO:0000256" key="1">
    <source>
        <dbReference type="SAM" id="Coils"/>
    </source>
</evidence>
<dbReference type="InParanoid" id="A0A0V0QLY1"/>
<evidence type="ECO:0000256" key="2">
    <source>
        <dbReference type="SAM" id="MobiDB-lite"/>
    </source>
</evidence>
<dbReference type="Proteomes" id="UP000054937">
    <property type="component" value="Unassembled WGS sequence"/>
</dbReference>